<name>A0A8J7CZ53_9RHOB</name>
<dbReference type="PANTHER" id="PTHR46521">
    <property type="entry name" value="SUCROSE-PHOSPHATASE 2-RELATED"/>
    <property type="match status" value="1"/>
</dbReference>
<dbReference type="AlphaFoldDB" id="A0A8J7CZ53"/>
<dbReference type="RefSeq" id="WP_193186540.1">
    <property type="nucleotide sequence ID" value="NZ_JACVXA010000092.1"/>
</dbReference>
<gene>
    <name evidence="3" type="ORF">ICN82_19640</name>
</gene>
<dbReference type="SFLD" id="SFLDS00003">
    <property type="entry name" value="Haloacid_Dehalogenase"/>
    <property type="match status" value="1"/>
</dbReference>
<dbReference type="Gene3D" id="3.40.50.1000">
    <property type="entry name" value="HAD superfamily/HAD-like"/>
    <property type="match status" value="1"/>
</dbReference>
<evidence type="ECO:0000259" key="2">
    <source>
        <dbReference type="Pfam" id="PF05116"/>
    </source>
</evidence>
<proteinExistence type="predicted"/>
<dbReference type="GO" id="GO:0016787">
    <property type="term" value="F:hydrolase activity"/>
    <property type="evidence" value="ECO:0007669"/>
    <property type="project" value="UniProtKB-KW"/>
</dbReference>
<feature type="non-terminal residue" evidence="3">
    <location>
        <position position="1"/>
    </location>
</feature>
<dbReference type="Pfam" id="PF05116">
    <property type="entry name" value="S6PP"/>
    <property type="match status" value="1"/>
</dbReference>
<protein>
    <submittedName>
        <fullName evidence="3">HAD hydrolase family protein</fullName>
    </submittedName>
</protein>
<dbReference type="InterPro" id="IPR023214">
    <property type="entry name" value="HAD_sf"/>
</dbReference>
<dbReference type="Proteomes" id="UP000609121">
    <property type="component" value="Unassembled WGS sequence"/>
</dbReference>
<dbReference type="SUPFAM" id="SSF56784">
    <property type="entry name" value="HAD-like"/>
    <property type="match status" value="1"/>
</dbReference>
<reference evidence="3" key="1">
    <citation type="submission" date="2020-09" db="EMBL/GenBank/DDBJ databases">
        <title>A novel bacterium of genus Mangrovicoccus, isolated from South China Sea.</title>
        <authorList>
            <person name="Huang H."/>
            <person name="Mo K."/>
            <person name="Hu Y."/>
        </authorList>
    </citation>
    <scope>NUCLEOTIDE SEQUENCE</scope>
    <source>
        <strain evidence="3">HB182678</strain>
    </source>
</reference>
<evidence type="ECO:0000313" key="4">
    <source>
        <dbReference type="Proteomes" id="UP000609121"/>
    </source>
</evidence>
<dbReference type="InterPro" id="IPR006380">
    <property type="entry name" value="SPP-like_dom"/>
</dbReference>
<feature type="domain" description="Sucrose phosphatase-like" evidence="2">
    <location>
        <begin position="20"/>
        <end position="250"/>
    </location>
</feature>
<dbReference type="EMBL" id="JACVXA010000092">
    <property type="protein sequence ID" value="MBE3640422.1"/>
    <property type="molecule type" value="Genomic_DNA"/>
</dbReference>
<dbReference type="SFLD" id="SFLDG01140">
    <property type="entry name" value="C2.B:_Phosphomannomutase_and_P"/>
    <property type="match status" value="1"/>
</dbReference>
<organism evidence="3 4">
    <name type="scientific">Mangrovicoccus algicola</name>
    <dbReference type="NCBI Taxonomy" id="2771008"/>
    <lineage>
        <taxon>Bacteria</taxon>
        <taxon>Pseudomonadati</taxon>
        <taxon>Pseudomonadota</taxon>
        <taxon>Alphaproteobacteria</taxon>
        <taxon>Rhodobacterales</taxon>
        <taxon>Paracoccaceae</taxon>
        <taxon>Mangrovicoccus</taxon>
    </lineage>
</organism>
<dbReference type="SFLD" id="SFLDG01141">
    <property type="entry name" value="C2.B.1:_Sucrose_Phosphatase_Li"/>
    <property type="match status" value="1"/>
</dbReference>
<keyword evidence="1 3" id="KW-0378">Hydrolase</keyword>
<evidence type="ECO:0000313" key="3">
    <source>
        <dbReference type="EMBL" id="MBE3640422.1"/>
    </source>
</evidence>
<dbReference type="PANTHER" id="PTHR46521:SF4">
    <property type="entry name" value="SUCROSE-PHOSPHATASE 2-RELATED"/>
    <property type="match status" value="1"/>
</dbReference>
<comment type="caution">
    <text evidence="3">The sequence shown here is derived from an EMBL/GenBank/DDBJ whole genome shotgun (WGS) entry which is preliminary data.</text>
</comment>
<dbReference type="Gene3D" id="3.90.1070.10">
    <property type="match status" value="1"/>
</dbReference>
<dbReference type="InterPro" id="IPR036412">
    <property type="entry name" value="HAD-like_sf"/>
</dbReference>
<evidence type="ECO:0000256" key="1">
    <source>
        <dbReference type="ARBA" id="ARBA00022801"/>
    </source>
</evidence>
<keyword evidence="4" id="KW-1185">Reference proteome</keyword>
<sequence length="262" mass="28006">IARPAPSGARAAAPAAGPGFLLACDIDGTLTGCARGAARFRDWLEQGDRIRGFAVATGRSVVEARRVLQDWQLPEPDTIIASTGTEIWRRGPRGYRLCEAYAALISADWDPEALAPFLEGDGLSRQPDYEQRRWKTGLFGSPAAARRVADALARAGRPARVVPSHGRFVDILPARAGKAAAIRFEAARRGLPDSACLVAGDSGNDADMIAAFARAVIPANALPELDALRCGYRSPMPHAAGVLDGIAHFRLDDSHRRERAHA</sequence>
<dbReference type="InterPro" id="IPR051518">
    <property type="entry name" value="Sucrose_Phosphatase"/>
</dbReference>
<accession>A0A8J7CZ53</accession>